<reference evidence="1" key="1">
    <citation type="journal article" date="2015" name="Nature">
        <title>Complex archaea that bridge the gap between prokaryotes and eukaryotes.</title>
        <authorList>
            <person name="Spang A."/>
            <person name="Saw J.H."/>
            <person name="Jorgensen S.L."/>
            <person name="Zaremba-Niedzwiedzka K."/>
            <person name="Martijn J."/>
            <person name="Lind A.E."/>
            <person name="van Eijk R."/>
            <person name="Schleper C."/>
            <person name="Guy L."/>
            <person name="Ettema T.J."/>
        </authorList>
    </citation>
    <scope>NUCLEOTIDE SEQUENCE</scope>
</reference>
<accession>A0A0F8XPC8</accession>
<evidence type="ECO:0000313" key="1">
    <source>
        <dbReference type="EMBL" id="KKK70867.1"/>
    </source>
</evidence>
<dbReference type="PROSITE" id="PS50012">
    <property type="entry name" value="RCC1_3"/>
    <property type="match status" value="1"/>
</dbReference>
<proteinExistence type="predicted"/>
<sequence>MKTQTNLKTWRAISVFLLVLAFGSMSAQAGQSGSIVAWGHNFYGQLGDGTTTDRTTPVAVSGLSGMTAIAGGGYHSLGLKGCLYKLIGDNNNDCRVDLLDFASMAENWLIDCDVEPSNPACVPK</sequence>
<organism evidence="1">
    <name type="scientific">marine sediment metagenome</name>
    <dbReference type="NCBI Taxonomy" id="412755"/>
    <lineage>
        <taxon>unclassified sequences</taxon>
        <taxon>metagenomes</taxon>
        <taxon>ecological metagenomes</taxon>
    </lineage>
</organism>
<dbReference type="AlphaFoldDB" id="A0A0F8XPC8"/>
<name>A0A0F8XPC8_9ZZZZ</name>
<dbReference type="Gene3D" id="2.130.10.30">
    <property type="entry name" value="Regulator of chromosome condensation 1/beta-lactamase-inhibitor protein II"/>
    <property type="match status" value="1"/>
</dbReference>
<gene>
    <name evidence="1" type="ORF">LCGC14_2919660</name>
</gene>
<dbReference type="SUPFAM" id="SSF50985">
    <property type="entry name" value="RCC1/BLIP-II"/>
    <property type="match status" value="1"/>
</dbReference>
<comment type="caution">
    <text evidence="1">The sequence shown here is derived from an EMBL/GenBank/DDBJ whole genome shotgun (WGS) entry which is preliminary data.</text>
</comment>
<dbReference type="InterPro" id="IPR009091">
    <property type="entry name" value="RCC1/BLIP-II"/>
</dbReference>
<protein>
    <submittedName>
        <fullName evidence="1">Uncharacterized protein</fullName>
    </submittedName>
</protein>
<dbReference type="Pfam" id="PF00415">
    <property type="entry name" value="RCC1"/>
    <property type="match status" value="1"/>
</dbReference>
<dbReference type="EMBL" id="LAZR01057988">
    <property type="protein sequence ID" value="KKK70867.1"/>
    <property type="molecule type" value="Genomic_DNA"/>
</dbReference>
<dbReference type="InterPro" id="IPR000408">
    <property type="entry name" value="Reg_chr_condens"/>
</dbReference>